<evidence type="ECO:0000256" key="4">
    <source>
        <dbReference type="SAM" id="Phobius"/>
    </source>
</evidence>
<dbReference type="Pfam" id="PF07494">
    <property type="entry name" value="Reg_prop"/>
    <property type="match status" value="2"/>
</dbReference>
<accession>A0ABW6I0E8</accession>
<dbReference type="EMBL" id="JBHZPY010000001">
    <property type="protein sequence ID" value="MFE3869746.1"/>
    <property type="molecule type" value="Genomic_DNA"/>
</dbReference>
<gene>
    <name evidence="7" type="ORF">ACFX5F_00745</name>
</gene>
<dbReference type="InterPro" id="IPR004358">
    <property type="entry name" value="Sig_transdc_His_kin-like_C"/>
</dbReference>
<dbReference type="PRINTS" id="PR00344">
    <property type="entry name" value="BCTRLSENSOR"/>
</dbReference>
<dbReference type="PANTHER" id="PTHR43547">
    <property type="entry name" value="TWO-COMPONENT HISTIDINE KINASE"/>
    <property type="match status" value="1"/>
</dbReference>
<keyword evidence="5" id="KW-0732">Signal</keyword>
<dbReference type="Gene3D" id="1.10.287.130">
    <property type="match status" value="1"/>
</dbReference>
<evidence type="ECO:0000259" key="6">
    <source>
        <dbReference type="PROSITE" id="PS50109"/>
    </source>
</evidence>
<comment type="catalytic activity">
    <reaction evidence="1">
        <text>ATP + protein L-histidine = ADP + protein N-phospho-L-histidine.</text>
        <dbReference type="EC" id="2.7.13.3"/>
    </reaction>
</comment>
<dbReference type="InterPro" id="IPR003661">
    <property type="entry name" value="HisK_dim/P_dom"/>
</dbReference>
<dbReference type="CDD" id="cd00146">
    <property type="entry name" value="PKD"/>
    <property type="match status" value="1"/>
</dbReference>
<feature type="transmembrane region" description="Helical" evidence="4">
    <location>
        <begin position="865"/>
        <end position="885"/>
    </location>
</feature>
<protein>
    <recommendedName>
        <fullName evidence="2">histidine kinase</fullName>
        <ecNumber evidence="2">2.7.13.3</ecNumber>
    </recommendedName>
</protein>
<feature type="domain" description="Histidine kinase" evidence="6">
    <location>
        <begin position="937"/>
        <end position="1174"/>
    </location>
</feature>
<evidence type="ECO:0000256" key="5">
    <source>
        <dbReference type="SAM" id="SignalP"/>
    </source>
</evidence>
<dbReference type="SUPFAM" id="SSF55874">
    <property type="entry name" value="ATPase domain of HSP90 chaperone/DNA topoisomerase II/histidine kinase"/>
    <property type="match status" value="1"/>
</dbReference>
<dbReference type="InterPro" id="IPR036097">
    <property type="entry name" value="HisK_dim/P_sf"/>
</dbReference>
<dbReference type="InterPro" id="IPR003594">
    <property type="entry name" value="HATPase_dom"/>
</dbReference>
<organism evidence="7 8">
    <name type="scientific">Flavobacterium zhoui</name>
    <dbReference type="NCBI Taxonomy" id="3230414"/>
    <lineage>
        <taxon>Bacteria</taxon>
        <taxon>Pseudomonadati</taxon>
        <taxon>Bacteroidota</taxon>
        <taxon>Flavobacteriia</taxon>
        <taxon>Flavobacteriales</taxon>
        <taxon>Flavobacteriaceae</taxon>
        <taxon>Flavobacterium</taxon>
    </lineage>
</organism>
<dbReference type="RefSeq" id="WP_379848970.1">
    <property type="nucleotide sequence ID" value="NZ_JBHZPY010000001.1"/>
</dbReference>
<dbReference type="InterPro" id="IPR011123">
    <property type="entry name" value="Y_Y_Y"/>
</dbReference>
<feature type="signal peptide" evidence="5">
    <location>
        <begin position="1"/>
        <end position="23"/>
    </location>
</feature>
<dbReference type="SMART" id="SM00387">
    <property type="entry name" value="HATPase_c"/>
    <property type="match status" value="1"/>
</dbReference>
<keyword evidence="4" id="KW-0812">Transmembrane</keyword>
<dbReference type="Pfam" id="PF02518">
    <property type="entry name" value="HATPase_c"/>
    <property type="match status" value="1"/>
</dbReference>
<dbReference type="Gene3D" id="2.60.40.10">
    <property type="entry name" value="Immunoglobulins"/>
    <property type="match status" value="1"/>
</dbReference>
<evidence type="ECO:0000256" key="2">
    <source>
        <dbReference type="ARBA" id="ARBA00012438"/>
    </source>
</evidence>
<keyword evidence="4" id="KW-1133">Transmembrane helix</keyword>
<dbReference type="PROSITE" id="PS50109">
    <property type="entry name" value="HIS_KIN"/>
    <property type="match status" value="1"/>
</dbReference>
<dbReference type="EC" id="2.7.13.3" evidence="2"/>
<keyword evidence="8" id="KW-1185">Reference proteome</keyword>
<evidence type="ECO:0000256" key="1">
    <source>
        <dbReference type="ARBA" id="ARBA00000085"/>
    </source>
</evidence>
<dbReference type="SMART" id="SM00388">
    <property type="entry name" value="HisKA"/>
    <property type="match status" value="1"/>
</dbReference>
<dbReference type="SUPFAM" id="SSF47384">
    <property type="entry name" value="Homodimeric domain of signal transducing histidine kinase"/>
    <property type="match status" value="1"/>
</dbReference>
<dbReference type="InterPro" id="IPR011110">
    <property type="entry name" value="Reg_prop"/>
</dbReference>
<comment type="caution">
    <text evidence="7">The sequence shown here is derived from an EMBL/GenBank/DDBJ whole genome shotgun (WGS) entry which is preliminary data.</text>
</comment>
<reference evidence="7 8" key="1">
    <citation type="submission" date="2024-06" db="EMBL/GenBank/DDBJ databases">
        <title>Flavobacterium spp. isolated from glacier.</title>
        <authorList>
            <person name="Han D."/>
        </authorList>
    </citation>
    <scope>NUCLEOTIDE SEQUENCE [LARGE SCALE GENOMIC DNA]</scope>
    <source>
        <strain evidence="7 8">ZS1P70</strain>
    </source>
</reference>
<feature type="chain" id="PRO_5046323419" description="histidine kinase" evidence="5">
    <location>
        <begin position="24"/>
        <end position="1174"/>
    </location>
</feature>
<dbReference type="Gene3D" id="3.30.565.10">
    <property type="entry name" value="Histidine kinase-like ATPase, C-terminal domain"/>
    <property type="match status" value="1"/>
</dbReference>
<proteinExistence type="predicted"/>
<dbReference type="CDD" id="cd00082">
    <property type="entry name" value="HisKA"/>
    <property type="match status" value="1"/>
</dbReference>
<keyword evidence="3" id="KW-0597">Phosphoprotein</keyword>
<dbReference type="Proteomes" id="UP001600107">
    <property type="component" value="Unassembled WGS sequence"/>
</dbReference>
<dbReference type="PANTHER" id="PTHR43547:SF2">
    <property type="entry name" value="HYBRID SIGNAL TRANSDUCTION HISTIDINE KINASE C"/>
    <property type="match status" value="1"/>
</dbReference>
<sequence>MKNFSIVFIFISCCLGLSNIGHAQQKQQLYFEKYDVKSGLPESSVNDMKEDQQGYIWMATQNGLVRYDGYRYKVYQLGTKKTNLDPISNVRDLHMDRNNTLWAGVSANGLFRYNSNSDTFIQFVYPEKDVAITYTILTDDKSGNLWGTVDMDEGKKNYLWKLDKKGHFDFFGKKFKNTSYVDATRIYSAFTSASGKVWFGTNNGFYSYEGKNIPLKGYNTTANPEQAKEVVYMYEPPSEPGIFWMVSFHGKFKDSKIVRFDSKLNTYKELIPKPEYFSYANATSISIDSYISKFFNSIYEDKKQQLWFAGFDGLVRLNRKTATFDYFKTGFKYANVSETDRVYAIKETKEGPFWLSSLNGLVHFDPKTMQFERYQSDPDRPGTVLANREIYSKIIDHTGTFWIGFGWAGANKSNRIKSAFSIYKHNPKQIDSYPKDGGYFASGEKGYKWFSNKDAIYKWKQETNSFIKTYIADPEDHFIGQGCLTKDGNFYIPTFKHLVFYNTKTGKKEKYATDKIIQETILLFPFEDDNGLIWLRTDGKGICSFNPKTKKFKAYPYRENGEKLTEQNAGALDDIRVTSTYVDRQHHFWVGTNQGSLNLYNPTKEGFISYYNSKDKAMRCITSIYEDRSGRLWVGTYQDGLFEFDRKKGRWTRHLNEASGLLFNGVLGINEDTLGLLWVATERGLSRINPKNLSVKNFPLNVILTGYDIEKFMQYLFKLDDGSLMFTLTNGVAVFNPKDLDANPFPPKVHLEEIVYSNPDAYKKDETNRATFGLKKLELPYNQNRVRFNYIGLQYDNPLENTYAYKLDGYDKGWVQAGTQRSVTYTNLSPGEYTFNLKAANSDEAWSKAKSVITIIISPPWWQTIWAYLLYGIFFVGSMRTYIVFRARNLKRENKVLEEKVTHRTNQLTRSIEDLKTTQTQLIQSEKMASLGELTAGIAHEIQNPLNFVNNFSEVSMELIDEMEEEMAKGDTAEAIAIASDIKQNLEKINYHGKRADSIVKGMLQHSRAGNNVKEPTNINALADEYLRLAYHGLRAKDKSFNAELITNFDEQLPKINVIPQDVGRVLLNLFTNAFYATHQMQKIAKGDYKPMVSVTTTQNEKFVVITVKDNGIGIPDAIKDKIMQPFFTTKPTGEGTGLGLSLSYDIVVKTHGGKIAIDSIEKEYTIFTIQLPL</sequence>
<keyword evidence="4" id="KW-0472">Membrane</keyword>
<name>A0ABW6I0E8_9FLAO</name>
<dbReference type="InterPro" id="IPR005467">
    <property type="entry name" value="His_kinase_dom"/>
</dbReference>
<dbReference type="SUPFAM" id="SSF63829">
    <property type="entry name" value="Calcium-dependent phosphotriesterase"/>
    <property type="match status" value="2"/>
</dbReference>
<evidence type="ECO:0000313" key="8">
    <source>
        <dbReference type="Proteomes" id="UP001600107"/>
    </source>
</evidence>
<evidence type="ECO:0000313" key="7">
    <source>
        <dbReference type="EMBL" id="MFE3869746.1"/>
    </source>
</evidence>
<dbReference type="Gene3D" id="2.130.10.10">
    <property type="entry name" value="YVTN repeat-like/Quinoprotein amine dehydrogenase"/>
    <property type="match status" value="3"/>
</dbReference>
<evidence type="ECO:0000256" key="3">
    <source>
        <dbReference type="ARBA" id="ARBA00022553"/>
    </source>
</evidence>
<dbReference type="InterPro" id="IPR015943">
    <property type="entry name" value="WD40/YVTN_repeat-like_dom_sf"/>
</dbReference>
<dbReference type="InterPro" id="IPR036890">
    <property type="entry name" value="HATPase_C_sf"/>
</dbReference>
<dbReference type="InterPro" id="IPR013783">
    <property type="entry name" value="Ig-like_fold"/>
</dbReference>
<dbReference type="Pfam" id="PF07495">
    <property type="entry name" value="Y_Y_Y"/>
    <property type="match status" value="1"/>
</dbReference>